<dbReference type="EMBL" id="JAMQPR010000001">
    <property type="protein sequence ID" value="MCW7502736.1"/>
    <property type="molecule type" value="Genomic_DNA"/>
</dbReference>
<comment type="caution">
    <text evidence="1">The sequence shown here is derived from an EMBL/GenBank/DDBJ whole genome shotgun (WGS) entry which is preliminary data.</text>
</comment>
<name>A0ABT3M2W7_9LEPT</name>
<dbReference type="Proteomes" id="UP001208794">
    <property type="component" value="Unassembled WGS sequence"/>
</dbReference>
<dbReference type="RefSeq" id="WP_265356837.1">
    <property type="nucleotide sequence ID" value="NZ_JAMQPR010000001.1"/>
</dbReference>
<keyword evidence="2" id="KW-1185">Reference proteome</keyword>
<organism evidence="1 2">
    <name type="scientific">Leptospira paudalimensis</name>
    <dbReference type="NCBI Taxonomy" id="2950024"/>
    <lineage>
        <taxon>Bacteria</taxon>
        <taxon>Pseudomonadati</taxon>
        <taxon>Spirochaetota</taxon>
        <taxon>Spirochaetia</taxon>
        <taxon>Leptospirales</taxon>
        <taxon>Leptospiraceae</taxon>
        <taxon>Leptospira</taxon>
    </lineage>
</organism>
<accession>A0ABT3M2W7</accession>
<proteinExistence type="predicted"/>
<gene>
    <name evidence="1" type="ORF">ND855_01260</name>
</gene>
<protein>
    <submittedName>
        <fullName evidence="1">Uncharacterized protein</fullName>
    </submittedName>
</protein>
<evidence type="ECO:0000313" key="2">
    <source>
        <dbReference type="Proteomes" id="UP001208794"/>
    </source>
</evidence>
<evidence type="ECO:0000313" key="1">
    <source>
        <dbReference type="EMBL" id="MCW7502736.1"/>
    </source>
</evidence>
<sequence length="279" mass="32449">MKPTKKILDVDEFFQTKVKLEDELIHLEVLERQVNEQISKLVGLSEKLIQCSESNESPYFLQRSKRLSAEIIKFKIKNDYKQKEFDSLYHILDKIKSEDKIEFLDSALKNRIAKIAKRLVNQKQNETDSNQKNISLSFTERVKNASNLIKTNPTKPSPGKLVFICYVLEGVNFLLPKKSYRILRNIPAFKKQIKIKDKLIPMFPGPGFILMEEGESKEKHVILMKNSDKLECGFYFDELKEDWAVSKLSLDSILEKESNHKSILGKIKRKGKTYHVVNL</sequence>
<reference evidence="1 2" key="1">
    <citation type="submission" date="2022-06" db="EMBL/GenBank/DDBJ databases">
        <title>Leptospira isolates from biofilms formed at urban environments.</title>
        <authorList>
            <person name="Ribeiro P.S."/>
            <person name="Sousa T."/>
            <person name="Carvalho N."/>
            <person name="Aburjaile F."/>
            <person name="Neves F."/>
            <person name="Oliveira D."/>
            <person name="Blanco L."/>
            <person name="Lima J."/>
            <person name="Costa F."/>
            <person name="Brenig B."/>
            <person name="Soares S."/>
            <person name="Ramos R."/>
            <person name="Goes-Neto A."/>
            <person name="Matiuzzi M."/>
            <person name="Azevedo V."/>
            <person name="Ristow P."/>
        </authorList>
    </citation>
    <scope>NUCLEOTIDE SEQUENCE [LARGE SCALE GENOMIC DNA]</scope>
    <source>
        <strain evidence="1 2">VSF14</strain>
    </source>
</reference>